<keyword evidence="1" id="KW-0175">Coiled coil</keyword>
<evidence type="ECO:0000313" key="2">
    <source>
        <dbReference type="EMBL" id="QAY70047.1"/>
    </source>
</evidence>
<proteinExistence type="predicted"/>
<dbReference type="KEGG" id="xya:ET471_08365"/>
<organism evidence="2 3">
    <name type="scientific">Xylanimonas protaetiae</name>
    <dbReference type="NCBI Taxonomy" id="2509457"/>
    <lineage>
        <taxon>Bacteria</taxon>
        <taxon>Bacillati</taxon>
        <taxon>Actinomycetota</taxon>
        <taxon>Actinomycetes</taxon>
        <taxon>Micrococcales</taxon>
        <taxon>Promicromonosporaceae</taxon>
        <taxon>Xylanimonas</taxon>
    </lineage>
</organism>
<reference evidence="2 3" key="1">
    <citation type="submission" date="2019-01" db="EMBL/GenBank/DDBJ databases">
        <title>Genome sequencing of strain FW10M-9.</title>
        <authorList>
            <person name="Heo J."/>
            <person name="Kim S.-J."/>
            <person name="Kim J.-S."/>
            <person name="Hong S.-B."/>
            <person name="Kwon S.-W."/>
        </authorList>
    </citation>
    <scope>NUCLEOTIDE SEQUENCE [LARGE SCALE GENOMIC DNA]</scope>
    <source>
        <strain evidence="2 3">FW10M-9</strain>
    </source>
</reference>
<dbReference type="Proteomes" id="UP000292118">
    <property type="component" value="Chromosome"/>
</dbReference>
<dbReference type="RefSeq" id="WP_129187560.1">
    <property type="nucleotide sequence ID" value="NZ_CP035493.1"/>
</dbReference>
<dbReference type="AlphaFoldDB" id="A0A4P6F9K1"/>
<gene>
    <name evidence="2" type="ORF">ET471_08365</name>
</gene>
<sequence>MAPTPIEYGRMVERNRRAAVVLARTEHDLIEAAAERRRARVEETRTALRRQARTETAALIAEATALLPQIVAAHGDTPTLQAARCAAMQD</sequence>
<protein>
    <submittedName>
        <fullName evidence="2">Uncharacterized protein</fullName>
    </submittedName>
</protein>
<keyword evidence="3" id="KW-1185">Reference proteome</keyword>
<evidence type="ECO:0000313" key="3">
    <source>
        <dbReference type="Proteomes" id="UP000292118"/>
    </source>
</evidence>
<dbReference type="EMBL" id="CP035493">
    <property type="protein sequence ID" value="QAY70047.1"/>
    <property type="molecule type" value="Genomic_DNA"/>
</dbReference>
<feature type="coiled-coil region" evidence="1">
    <location>
        <begin position="22"/>
        <end position="51"/>
    </location>
</feature>
<evidence type="ECO:0000256" key="1">
    <source>
        <dbReference type="SAM" id="Coils"/>
    </source>
</evidence>
<name>A0A4P6F9K1_9MICO</name>
<accession>A0A4P6F9K1</accession>